<gene>
    <name evidence="1" type="ORF">FA95DRAFT_1556797</name>
</gene>
<sequence length="87" mass="9384">MQISTSVFTLHILTFFFLLLATVHTALAVPVDAADAPVPAPALVDAVVPGAWSPLSLLSWLTASVPDTDDLPSVSRRHSHRRRHAHP</sequence>
<reference evidence="1" key="1">
    <citation type="submission" date="2021-02" db="EMBL/GenBank/DDBJ databases">
        <authorList>
            <consortium name="DOE Joint Genome Institute"/>
            <person name="Ahrendt S."/>
            <person name="Looney B.P."/>
            <person name="Miyauchi S."/>
            <person name="Morin E."/>
            <person name="Drula E."/>
            <person name="Courty P.E."/>
            <person name="Chicoki N."/>
            <person name="Fauchery L."/>
            <person name="Kohler A."/>
            <person name="Kuo A."/>
            <person name="Labutti K."/>
            <person name="Pangilinan J."/>
            <person name="Lipzen A."/>
            <person name="Riley R."/>
            <person name="Andreopoulos W."/>
            <person name="He G."/>
            <person name="Johnson J."/>
            <person name="Barry K.W."/>
            <person name="Grigoriev I.V."/>
            <person name="Nagy L."/>
            <person name="Hibbett D."/>
            <person name="Henrissat B."/>
            <person name="Matheny P.B."/>
            <person name="Labbe J."/>
            <person name="Martin F."/>
        </authorList>
    </citation>
    <scope>NUCLEOTIDE SEQUENCE</scope>
    <source>
        <strain evidence="1">FP105234-sp</strain>
    </source>
</reference>
<evidence type="ECO:0000313" key="2">
    <source>
        <dbReference type="Proteomes" id="UP000814033"/>
    </source>
</evidence>
<keyword evidence="2" id="KW-1185">Reference proteome</keyword>
<organism evidence="1 2">
    <name type="scientific">Auriscalpium vulgare</name>
    <dbReference type="NCBI Taxonomy" id="40419"/>
    <lineage>
        <taxon>Eukaryota</taxon>
        <taxon>Fungi</taxon>
        <taxon>Dikarya</taxon>
        <taxon>Basidiomycota</taxon>
        <taxon>Agaricomycotina</taxon>
        <taxon>Agaricomycetes</taxon>
        <taxon>Russulales</taxon>
        <taxon>Auriscalpiaceae</taxon>
        <taxon>Auriscalpium</taxon>
    </lineage>
</organism>
<dbReference type="Proteomes" id="UP000814033">
    <property type="component" value="Unassembled WGS sequence"/>
</dbReference>
<dbReference type="EMBL" id="MU275872">
    <property type="protein sequence ID" value="KAI0049505.1"/>
    <property type="molecule type" value="Genomic_DNA"/>
</dbReference>
<comment type="caution">
    <text evidence="1">The sequence shown here is derived from an EMBL/GenBank/DDBJ whole genome shotgun (WGS) entry which is preliminary data.</text>
</comment>
<evidence type="ECO:0000313" key="1">
    <source>
        <dbReference type="EMBL" id="KAI0049505.1"/>
    </source>
</evidence>
<accession>A0ACB8RZH4</accession>
<name>A0ACB8RZH4_9AGAM</name>
<proteinExistence type="predicted"/>
<protein>
    <submittedName>
        <fullName evidence="1">Uncharacterized protein</fullName>
    </submittedName>
</protein>
<reference evidence="1" key="2">
    <citation type="journal article" date="2022" name="New Phytol.">
        <title>Evolutionary transition to the ectomycorrhizal habit in the genomes of a hyperdiverse lineage of mushroom-forming fungi.</title>
        <authorList>
            <person name="Looney B."/>
            <person name="Miyauchi S."/>
            <person name="Morin E."/>
            <person name="Drula E."/>
            <person name="Courty P.E."/>
            <person name="Kohler A."/>
            <person name="Kuo A."/>
            <person name="LaButti K."/>
            <person name="Pangilinan J."/>
            <person name="Lipzen A."/>
            <person name="Riley R."/>
            <person name="Andreopoulos W."/>
            <person name="He G."/>
            <person name="Johnson J."/>
            <person name="Nolan M."/>
            <person name="Tritt A."/>
            <person name="Barry K.W."/>
            <person name="Grigoriev I.V."/>
            <person name="Nagy L.G."/>
            <person name="Hibbett D."/>
            <person name="Henrissat B."/>
            <person name="Matheny P.B."/>
            <person name="Labbe J."/>
            <person name="Martin F.M."/>
        </authorList>
    </citation>
    <scope>NUCLEOTIDE SEQUENCE</scope>
    <source>
        <strain evidence="1">FP105234-sp</strain>
    </source>
</reference>